<protein>
    <submittedName>
        <fullName evidence="8">Radical SAM protein</fullName>
    </submittedName>
</protein>
<sequence length="307" mass="33390">MAYAAGAHAREAELQAASVRLRDLLTERAQRNAQAVELAFYGGTFTALPDDWPERFLAVVQPFMEAGSVLGVRCSTRPDAVSVPQLLRLKALGLRTVELGVQTFDNDVLARSLRGYDGETASAACRMVHEAGLGLGIQLLPGLPGHTPAMLAGDMRAACALRPKTMRLYPCVVVRGTGLARLYERGEYAPWTLDTAAEACASALRVAWRHGVRVIRIGVAQEPSFTENVLAGPYHPAFGSMVRGRALVPYILRRVEALGRAPRLLMAPQGVRGEFWGYRSECRPLYAAAGLEPSKVCWWGAQVFCLL</sequence>
<evidence type="ECO:0000259" key="7">
    <source>
        <dbReference type="SMART" id="SM00729"/>
    </source>
</evidence>
<dbReference type="InterPro" id="IPR007197">
    <property type="entry name" value="rSAM"/>
</dbReference>
<keyword evidence="2" id="KW-0004">4Fe-4S</keyword>
<dbReference type="GO" id="GO:0005737">
    <property type="term" value="C:cytoplasm"/>
    <property type="evidence" value="ECO:0007669"/>
    <property type="project" value="TreeGrafter"/>
</dbReference>
<dbReference type="Gene3D" id="3.20.20.70">
    <property type="entry name" value="Aldolase class I"/>
    <property type="match status" value="1"/>
</dbReference>
<dbReference type="GO" id="GO:0003824">
    <property type="term" value="F:catalytic activity"/>
    <property type="evidence" value="ECO:0007669"/>
    <property type="project" value="InterPro"/>
</dbReference>
<comment type="cofactor">
    <cofactor evidence="1">
        <name>[4Fe-4S] cluster</name>
        <dbReference type="ChEBI" id="CHEBI:49883"/>
    </cofactor>
</comment>
<dbReference type="PANTHER" id="PTHR11135">
    <property type="entry name" value="HISTONE ACETYLTRANSFERASE-RELATED"/>
    <property type="match status" value="1"/>
</dbReference>
<dbReference type="InterPro" id="IPR032432">
    <property type="entry name" value="Radical_SAM_C"/>
</dbReference>
<evidence type="ECO:0000256" key="4">
    <source>
        <dbReference type="ARBA" id="ARBA00022723"/>
    </source>
</evidence>
<keyword evidence="4" id="KW-0479">Metal-binding</keyword>
<dbReference type="AlphaFoldDB" id="A0A7J0BW38"/>
<keyword evidence="3" id="KW-0949">S-adenosyl-L-methionine</keyword>
<evidence type="ECO:0000313" key="8">
    <source>
        <dbReference type="EMBL" id="GFM37929.1"/>
    </source>
</evidence>
<dbReference type="PANTHER" id="PTHR11135:SF0">
    <property type="entry name" value="ELONGATOR COMPLEX PROTEIN 3"/>
    <property type="match status" value="1"/>
</dbReference>
<dbReference type="SMART" id="SM00729">
    <property type="entry name" value="Elp3"/>
    <property type="match status" value="1"/>
</dbReference>
<dbReference type="InterPro" id="IPR039661">
    <property type="entry name" value="ELP3"/>
</dbReference>
<evidence type="ECO:0000313" key="9">
    <source>
        <dbReference type="Proteomes" id="UP000503820"/>
    </source>
</evidence>
<dbReference type="GO" id="GO:0051539">
    <property type="term" value="F:4 iron, 4 sulfur cluster binding"/>
    <property type="evidence" value="ECO:0007669"/>
    <property type="project" value="UniProtKB-KW"/>
</dbReference>
<dbReference type="GO" id="GO:0002926">
    <property type="term" value="P:tRNA wobble base 5-methoxycarbonylmethyl-2-thiouridinylation"/>
    <property type="evidence" value="ECO:0007669"/>
    <property type="project" value="TreeGrafter"/>
</dbReference>
<dbReference type="Pfam" id="PF16199">
    <property type="entry name" value="Radical_SAM_C"/>
    <property type="match status" value="1"/>
</dbReference>
<dbReference type="InterPro" id="IPR006638">
    <property type="entry name" value="Elp3/MiaA/NifB-like_rSAM"/>
</dbReference>
<dbReference type="InterPro" id="IPR013785">
    <property type="entry name" value="Aldolase_TIM"/>
</dbReference>
<evidence type="ECO:0000256" key="2">
    <source>
        <dbReference type="ARBA" id="ARBA00022485"/>
    </source>
</evidence>
<accession>A0A7J0BW38</accession>
<name>A0A7J0BW38_9BACT</name>
<evidence type="ECO:0000256" key="6">
    <source>
        <dbReference type="ARBA" id="ARBA00023014"/>
    </source>
</evidence>
<evidence type="ECO:0000256" key="3">
    <source>
        <dbReference type="ARBA" id="ARBA00022691"/>
    </source>
</evidence>
<keyword evidence="6" id="KW-0411">Iron-sulfur</keyword>
<proteinExistence type="predicted"/>
<feature type="domain" description="Elp3/MiaA/NifB-like radical SAM core" evidence="7">
    <location>
        <begin position="2"/>
        <end position="202"/>
    </location>
</feature>
<dbReference type="GO" id="GO:0046872">
    <property type="term" value="F:metal ion binding"/>
    <property type="evidence" value="ECO:0007669"/>
    <property type="project" value="UniProtKB-KW"/>
</dbReference>
<dbReference type="Pfam" id="PF04055">
    <property type="entry name" value="Radical_SAM"/>
    <property type="match status" value="1"/>
</dbReference>
<evidence type="ECO:0000256" key="1">
    <source>
        <dbReference type="ARBA" id="ARBA00001966"/>
    </source>
</evidence>
<reference evidence="8 9" key="1">
    <citation type="submission" date="2020-05" db="EMBL/GenBank/DDBJ databases">
        <title>Draft genome sequence of Desulfovibrio psychrotolerans JS1T.</title>
        <authorList>
            <person name="Ueno A."/>
            <person name="Tamazawa S."/>
            <person name="Tamamura S."/>
            <person name="Murakami T."/>
            <person name="Kiyama T."/>
            <person name="Inomata H."/>
            <person name="Amano Y."/>
            <person name="Miyakawa K."/>
            <person name="Tamaki H."/>
            <person name="Naganuma T."/>
            <person name="Kaneko K."/>
        </authorList>
    </citation>
    <scope>NUCLEOTIDE SEQUENCE [LARGE SCALE GENOMIC DNA]</scope>
    <source>
        <strain evidence="8 9">JS1</strain>
    </source>
</reference>
<keyword evidence="9" id="KW-1185">Reference proteome</keyword>
<evidence type="ECO:0000256" key="5">
    <source>
        <dbReference type="ARBA" id="ARBA00023004"/>
    </source>
</evidence>
<dbReference type="Proteomes" id="UP000503820">
    <property type="component" value="Unassembled WGS sequence"/>
</dbReference>
<keyword evidence="5" id="KW-0408">Iron</keyword>
<dbReference type="SUPFAM" id="SSF102114">
    <property type="entry name" value="Radical SAM enzymes"/>
    <property type="match status" value="1"/>
</dbReference>
<comment type="caution">
    <text evidence="8">The sequence shown here is derived from an EMBL/GenBank/DDBJ whole genome shotgun (WGS) entry which is preliminary data.</text>
</comment>
<dbReference type="InterPro" id="IPR058240">
    <property type="entry name" value="rSAM_sf"/>
</dbReference>
<organism evidence="8 9">
    <name type="scientific">Desulfovibrio psychrotolerans</name>
    <dbReference type="NCBI Taxonomy" id="415242"/>
    <lineage>
        <taxon>Bacteria</taxon>
        <taxon>Pseudomonadati</taxon>
        <taxon>Thermodesulfobacteriota</taxon>
        <taxon>Desulfovibrionia</taxon>
        <taxon>Desulfovibrionales</taxon>
        <taxon>Desulfovibrionaceae</taxon>
        <taxon>Desulfovibrio</taxon>
    </lineage>
</organism>
<dbReference type="EMBL" id="BLVP01000010">
    <property type="protein sequence ID" value="GFM37929.1"/>
    <property type="molecule type" value="Genomic_DNA"/>
</dbReference>
<gene>
    <name evidence="8" type="ORF">DSM19430T_26130</name>
</gene>